<dbReference type="PANTHER" id="PTHR47894:SF1">
    <property type="entry name" value="HTH-TYPE TRANSCRIPTIONAL REGULATOR VQSM"/>
    <property type="match status" value="1"/>
</dbReference>
<evidence type="ECO:0000313" key="4">
    <source>
        <dbReference type="Proteomes" id="UP001597181"/>
    </source>
</evidence>
<dbReference type="RefSeq" id="WP_343961193.1">
    <property type="nucleotide sequence ID" value="NZ_BAAAKZ010000010.1"/>
</dbReference>
<evidence type="ECO:0000313" key="3">
    <source>
        <dbReference type="EMBL" id="MFD1202216.1"/>
    </source>
</evidence>
<dbReference type="InterPro" id="IPR032687">
    <property type="entry name" value="AraC-type_N"/>
</dbReference>
<sequence length="326" mass="35559">MRVTIDPLFTRLTLRIAERAGIDATGALADAGIGAAALRGPSPRVAPAQASQFLSSLEAAYPLIGLLIGFRQRITHWGPLGVAMMSAPTVEAAAAVGLRFQELAGADTELTSVRSPESLRIEVRQPSHRQPLGTFVVTELLASAVGALRIITERNPDVSVRLPFSMREHSERLRSAFGPGFELVDGPAEIVIPRSTLRLTLPGADEHCHHQMLELLNTELAACPAATGWVNELVKWIDDRLSASPTIIAAASAFHISERTLRRRLAEYGTSYHRLLDDARRHRVAELGTAGVFTFDQISERCGYSDARSLRRALARWSHGSLSREH</sequence>
<dbReference type="SMART" id="SM00342">
    <property type="entry name" value="HTH_ARAC"/>
    <property type="match status" value="1"/>
</dbReference>
<dbReference type="PANTHER" id="PTHR47894">
    <property type="entry name" value="HTH-TYPE TRANSCRIPTIONAL REGULATOR GADX"/>
    <property type="match status" value="1"/>
</dbReference>
<dbReference type="Pfam" id="PF12625">
    <property type="entry name" value="Arabinose_bd"/>
    <property type="match status" value="1"/>
</dbReference>
<dbReference type="Pfam" id="PF12833">
    <property type="entry name" value="HTH_18"/>
    <property type="match status" value="1"/>
</dbReference>
<dbReference type="InterPro" id="IPR018060">
    <property type="entry name" value="HTH_AraC"/>
</dbReference>
<comment type="caution">
    <text evidence="3">The sequence shown here is derived from an EMBL/GenBank/DDBJ whole genome shotgun (WGS) entry which is preliminary data.</text>
</comment>
<evidence type="ECO:0000259" key="2">
    <source>
        <dbReference type="PROSITE" id="PS01124"/>
    </source>
</evidence>
<dbReference type="Proteomes" id="UP001597181">
    <property type="component" value="Unassembled WGS sequence"/>
</dbReference>
<keyword evidence="4" id="KW-1185">Reference proteome</keyword>
<protein>
    <submittedName>
        <fullName evidence="3">AraC family transcriptional regulator ligand-binding domain-containing protein</fullName>
    </submittedName>
</protein>
<feature type="domain" description="HTH araC/xylS-type" evidence="2">
    <location>
        <begin position="231"/>
        <end position="316"/>
    </location>
</feature>
<evidence type="ECO:0000256" key="1">
    <source>
        <dbReference type="ARBA" id="ARBA00023125"/>
    </source>
</evidence>
<organism evidence="3 4">
    <name type="scientific">Leucobacter albus</name>
    <dbReference type="NCBI Taxonomy" id="272210"/>
    <lineage>
        <taxon>Bacteria</taxon>
        <taxon>Bacillati</taxon>
        <taxon>Actinomycetota</taxon>
        <taxon>Actinomycetes</taxon>
        <taxon>Micrococcales</taxon>
        <taxon>Microbacteriaceae</taxon>
        <taxon>Leucobacter</taxon>
    </lineage>
</organism>
<proteinExistence type="predicted"/>
<dbReference type="Gene3D" id="1.10.10.60">
    <property type="entry name" value="Homeodomain-like"/>
    <property type="match status" value="1"/>
</dbReference>
<gene>
    <name evidence="3" type="ORF">ACFQ3U_09975</name>
</gene>
<reference evidence="4" key="1">
    <citation type="journal article" date="2019" name="Int. J. Syst. Evol. Microbiol.">
        <title>The Global Catalogue of Microorganisms (GCM) 10K type strain sequencing project: providing services to taxonomists for standard genome sequencing and annotation.</title>
        <authorList>
            <consortium name="The Broad Institute Genomics Platform"/>
            <consortium name="The Broad Institute Genome Sequencing Center for Infectious Disease"/>
            <person name="Wu L."/>
            <person name="Ma J."/>
        </authorList>
    </citation>
    <scope>NUCLEOTIDE SEQUENCE [LARGE SCALE GENOMIC DNA]</scope>
    <source>
        <strain evidence="4">CCUG 50213</strain>
    </source>
</reference>
<dbReference type="EMBL" id="JBHTLY010000004">
    <property type="protein sequence ID" value="MFD1202216.1"/>
    <property type="molecule type" value="Genomic_DNA"/>
</dbReference>
<name>A0ABW3TNE1_9MICO</name>
<dbReference type="PROSITE" id="PS01124">
    <property type="entry name" value="HTH_ARAC_FAMILY_2"/>
    <property type="match status" value="1"/>
</dbReference>
<keyword evidence="1" id="KW-0238">DNA-binding</keyword>
<accession>A0ABW3TNE1</accession>